<feature type="domain" description="PBZ-type" evidence="3">
    <location>
        <begin position="259"/>
        <end position="284"/>
    </location>
</feature>
<accession>A0A9N9TIR6</accession>
<feature type="domain" description="PBZ-type" evidence="3">
    <location>
        <begin position="297"/>
        <end position="318"/>
    </location>
</feature>
<dbReference type="AlphaFoldDB" id="A0A9N9TIR6"/>
<feature type="compositionally biased region" description="Polar residues" evidence="1">
    <location>
        <begin position="168"/>
        <end position="189"/>
    </location>
</feature>
<evidence type="ECO:0000313" key="5">
    <source>
        <dbReference type="Proteomes" id="UP001153712"/>
    </source>
</evidence>
<sequence length="427" mass="47843">MISIYNLDDASESQPISSFAKGEHLIGRNTLNCKDARVSRNHAVITINDDNTASLKSTHANPIFYKPNGGNSIQLIKKESSSVLLKDGDQFGLLPDDYWFKIRLENDDLSSNRSLKRIHRDDTDGNDLAKKSKITDGEDNIDSDESFDFADLMEDPNNLNETNKNDNTSQSADNLDITINQSHNNSNIASHPENTEENTPENIPETVDEPSTSNNNSTTKATNVNSEDQIGVATTSLNQATHSDDTKNDDIGVPRTSKRVRCWYGETCYRRNPNHKKDFSHPCDSDYEESDQSIVAPCPFGDSCYRTNLNHRKQYKHSKPPAPKPQPPANPVNDSNSDEDVAAGDNNAGRMKRKAANKKKNYSDSPEDDYDFDDSFINDGSSDDYEASDDDGDSSDSDWRVSQAEPEESEETRRLIREARKFTKKKK</sequence>
<evidence type="ECO:0000259" key="3">
    <source>
        <dbReference type="Pfam" id="PF10283"/>
    </source>
</evidence>
<feature type="compositionally biased region" description="Acidic residues" evidence="1">
    <location>
        <begin position="365"/>
        <end position="396"/>
    </location>
</feature>
<dbReference type="EMBL" id="OU900105">
    <property type="protein sequence ID" value="CAG9856203.1"/>
    <property type="molecule type" value="Genomic_DNA"/>
</dbReference>
<dbReference type="OrthoDB" id="10256774at2759"/>
<dbReference type="Pfam" id="PF10283">
    <property type="entry name" value="zf-CCHH"/>
    <property type="match status" value="2"/>
</dbReference>
<evidence type="ECO:0000259" key="2">
    <source>
        <dbReference type="Pfam" id="PF00498"/>
    </source>
</evidence>
<feature type="compositionally biased region" description="Pro residues" evidence="1">
    <location>
        <begin position="320"/>
        <end position="330"/>
    </location>
</feature>
<dbReference type="InterPro" id="IPR019406">
    <property type="entry name" value="APLF_PBZ"/>
</dbReference>
<feature type="region of interest" description="Disordered" evidence="1">
    <location>
        <begin position="118"/>
        <end position="229"/>
    </location>
</feature>
<evidence type="ECO:0000256" key="1">
    <source>
        <dbReference type="SAM" id="MobiDB-lite"/>
    </source>
</evidence>
<feature type="compositionally biased region" description="Acidic residues" evidence="1">
    <location>
        <begin position="137"/>
        <end position="154"/>
    </location>
</feature>
<reference evidence="4" key="1">
    <citation type="submission" date="2022-01" db="EMBL/GenBank/DDBJ databases">
        <authorList>
            <person name="King R."/>
        </authorList>
    </citation>
    <scope>NUCLEOTIDE SEQUENCE</scope>
</reference>
<evidence type="ECO:0008006" key="6">
    <source>
        <dbReference type="Google" id="ProtNLM"/>
    </source>
</evidence>
<feature type="compositionally biased region" description="Low complexity" evidence="1">
    <location>
        <begin position="200"/>
        <end position="226"/>
    </location>
</feature>
<dbReference type="GO" id="GO:0005634">
    <property type="term" value="C:nucleus"/>
    <property type="evidence" value="ECO:0007669"/>
    <property type="project" value="TreeGrafter"/>
</dbReference>
<gene>
    <name evidence="4" type="ORF">PHYEVI_LOCUS2629</name>
</gene>
<dbReference type="GO" id="GO:0006302">
    <property type="term" value="P:double-strand break repair"/>
    <property type="evidence" value="ECO:0007669"/>
    <property type="project" value="InterPro"/>
</dbReference>
<feature type="compositionally biased region" description="Low complexity" evidence="1">
    <location>
        <begin position="157"/>
        <end position="167"/>
    </location>
</feature>
<dbReference type="GO" id="GO:0008408">
    <property type="term" value="F:3'-5' exonuclease activity"/>
    <property type="evidence" value="ECO:0007669"/>
    <property type="project" value="InterPro"/>
</dbReference>
<dbReference type="GO" id="GO:0003906">
    <property type="term" value="F:DNA-(apurinic or apyrimidinic site) endonuclease activity"/>
    <property type="evidence" value="ECO:0007669"/>
    <property type="project" value="InterPro"/>
</dbReference>
<dbReference type="PANTHER" id="PTHR21315">
    <property type="entry name" value="APRATAXIN AND PNK-LIKE FACTOR-RELATED"/>
    <property type="match status" value="1"/>
</dbReference>
<keyword evidence="5" id="KW-1185">Reference proteome</keyword>
<feature type="compositionally biased region" description="Basic residues" evidence="1">
    <location>
        <begin position="350"/>
        <end position="360"/>
    </location>
</feature>
<dbReference type="InterPro" id="IPR000253">
    <property type="entry name" value="FHA_dom"/>
</dbReference>
<dbReference type="InterPro" id="IPR008984">
    <property type="entry name" value="SMAD_FHA_dom_sf"/>
</dbReference>
<protein>
    <recommendedName>
        <fullName evidence="6">Aprataxin and PNK-like factor</fullName>
    </recommendedName>
</protein>
<proteinExistence type="predicted"/>
<dbReference type="Gene3D" id="2.60.200.20">
    <property type="match status" value="1"/>
</dbReference>
<feature type="region of interest" description="Disordered" evidence="1">
    <location>
        <begin position="313"/>
        <end position="414"/>
    </location>
</feature>
<dbReference type="PANTHER" id="PTHR21315:SF2">
    <property type="entry name" value="APRATAXIN AND PNK-LIKE FACTOR"/>
    <property type="match status" value="1"/>
</dbReference>
<feature type="compositionally biased region" description="Basic and acidic residues" evidence="1">
    <location>
        <begin position="119"/>
        <end position="136"/>
    </location>
</feature>
<feature type="domain" description="FHA" evidence="2">
    <location>
        <begin position="26"/>
        <end position="91"/>
    </location>
</feature>
<dbReference type="InterPro" id="IPR039253">
    <property type="entry name" value="APLF"/>
</dbReference>
<name>A0A9N9TIR6_PHYSR</name>
<dbReference type="GO" id="GO:0035861">
    <property type="term" value="C:site of double-strand break"/>
    <property type="evidence" value="ECO:0007669"/>
    <property type="project" value="TreeGrafter"/>
</dbReference>
<dbReference type="SUPFAM" id="SSF49879">
    <property type="entry name" value="SMAD/FHA domain"/>
    <property type="match status" value="1"/>
</dbReference>
<dbReference type="Proteomes" id="UP001153712">
    <property type="component" value="Chromosome 12"/>
</dbReference>
<organism evidence="4 5">
    <name type="scientific">Phyllotreta striolata</name>
    <name type="common">Striped flea beetle</name>
    <name type="synonym">Crioceris striolata</name>
    <dbReference type="NCBI Taxonomy" id="444603"/>
    <lineage>
        <taxon>Eukaryota</taxon>
        <taxon>Metazoa</taxon>
        <taxon>Ecdysozoa</taxon>
        <taxon>Arthropoda</taxon>
        <taxon>Hexapoda</taxon>
        <taxon>Insecta</taxon>
        <taxon>Pterygota</taxon>
        <taxon>Neoptera</taxon>
        <taxon>Endopterygota</taxon>
        <taxon>Coleoptera</taxon>
        <taxon>Polyphaga</taxon>
        <taxon>Cucujiformia</taxon>
        <taxon>Chrysomeloidea</taxon>
        <taxon>Chrysomelidae</taxon>
        <taxon>Galerucinae</taxon>
        <taxon>Alticini</taxon>
        <taxon>Phyllotreta</taxon>
    </lineage>
</organism>
<evidence type="ECO:0000313" key="4">
    <source>
        <dbReference type="EMBL" id="CAG9856203.1"/>
    </source>
</evidence>
<dbReference type="Pfam" id="PF00498">
    <property type="entry name" value="FHA"/>
    <property type="match status" value="1"/>
</dbReference>